<dbReference type="InterPro" id="IPR003661">
    <property type="entry name" value="HisK_dim/P_dom"/>
</dbReference>
<dbReference type="AlphaFoldDB" id="Q2IHL4"/>
<dbReference type="PROSITE" id="PS50042">
    <property type="entry name" value="CNMP_BINDING_3"/>
    <property type="match status" value="1"/>
</dbReference>
<dbReference type="PROSITE" id="PS50112">
    <property type="entry name" value="PAS"/>
    <property type="match status" value="1"/>
</dbReference>
<keyword evidence="8" id="KW-0902">Two-component regulatory system</keyword>
<dbReference type="InterPro" id="IPR036097">
    <property type="entry name" value="HisK_dim/P_sf"/>
</dbReference>
<feature type="domain" description="Histidine kinase" evidence="11">
    <location>
        <begin position="346"/>
        <end position="557"/>
    </location>
</feature>
<dbReference type="Proteomes" id="UP000001935">
    <property type="component" value="Chromosome"/>
</dbReference>
<dbReference type="GO" id="GO:0005524">
    <property type="term" value="F:ATP binding"/>
    <property type="evidence" value="ECO:0007669"/>
    <property type="project" value="UniProtKB-KW"/>
</dbReference>
<evidence type="ECO:0000313" key="15">
    <source>
        <dbReference type="Proteomes" id="UP000001935"/>
    </source>
</evidence>
<dbReference type="Gene3D" id="1.10.287.130">
    <property type="match status" value="1"/>
</dbReference>
<gene>
    <name evidence="14" type="ordered locus">Adeh_4312</name>
</gene>
<dbReference type="CDD" id="cd00075">
    <property type="entry name" value="HATPase"/>
    <property type="match status" value="1"/>
</dbReference>
<dbReference type="KEGG" id="ade:Adeh_4312"/>
<keyword evidence="6 14" id="KW-0418">Kinase</keyword>
<feature type="domain" description="PAS" evidence="12">
    <location>
        <begin position="208"/>
        <end position="278"/>
    </location>
</feature>
<dbReference type="OrthoDB" id="9784397at2"/>
<dbReference type="HOGENOM" id="CLU_432658_0_0_7"/>
<dbReference type="InterPro" id="IPR005467">
    <property type="entry name" value="His_kinase_dom"/>
</dbReference>
<dbReference type="SUPFAM" id="SSF55781">
    <property type="entry name" value="GAF domain-like"/>
    <property type="match status" value="1"/>
</dbReference>
<dbReference type="CDD" id="cd00082">
    <property type="entry name" value="HisKA"/>
    <property type="match status" value="1"/>
</dbReference>
<dbReference type="eggNOG" id="COG4191">
    <property type="taxonomic scope" value="Bacteria"/>
</dbReference>
<dbReference type="SUPFAM" id="SSF55785">
    <property type="entry name" value="PYP-like sensor domain (PAS domain)"/>
    <property type="match status" value="1"/>
</dbReference>
<dbReference type="Gene3D" id="3.30.565.10">
    <property type="entry name" value="Histidine kinase-like ATPase, C-terminal domain"/>
    <property type="match status" value="1"/>
</dbReference>
<comment type="catalytic activity">
    <reaction evidence="1">
        <text>ATP + protein L-histidine = ADP + protein N-phospho-L-histidine.</text>
        <dbReference type="EC" id="2.7.13.3"/>
    </reaction>
</comment>
<dbReference type="InterPro" id="IPR000700">
    <property type="entry name" value="PAS-assoc_C"/>
</dbReference>
<evidence type="ECO:0000256" key="5">
    <source>
        <dbReference type="ARBA" id="ARBA00022741"/>
    </source>
</evidence>
<dbReference type="InterPro" id="IPR001610">
    <property type="entry name" value="PAC"/>
</dbReference>
<evidence type="ECO:0000259" key="13">
    <source>
        <dbReference type="PROSITE" id="PS50113"/>
    </source>
</evidence>
<dbReference type="PROSITE" id="PS50109">
    <property type="entry name" value="HIS_KIN"/>
    <property type="match status" value="1"/>
</dbReference>
<dbReference type="Gene3D" id="3.30.450.40">
    <property type="match status" value="1"/>
</dbReference>
<dbReference type="InterPro" id="IPR000014">
    <property type="entry name" value="PAS"/>
</dbReference>
<evidence type="ECO:0000259" key="10">
    <source>
        <dbReference type="PROSITE" id="PS50042"/>
    </source>
</evidence>
<dbReference type="SMART" id="SM00388">
    <property type="entry name" value="HisKA"/>
    <property type="match status" value="1"/>
</dbReference>
<evidence type="ECO:0000256" key="2">
    <source>
        <dbReference type="ARBA" id="ARBA00012438"/>
    </source>
</evidence>
<dbReference type="InterPro" id="IPR035965">
    <property type="entry name" value="PAS-like_dom_sf"/>
</dbReference>
<dbReference type="InterPro" id="IPR036890">
    <property type="entry name" value="HATPase_C_sf"/>
</dbReference>
<dbReference type="SMART" id="SM00387">
    <property type="entry name" value="HATPase_c"/>
    <property type="match status" value="1"/>
</dbReference>
<name>Q2IHL4_ANADE</name>
<dbReference type="Pfam" id="PF00512">
    <property type="entry name" value="HisKA"/>
    <property type="match status" value="1"/>
</dbReference>
<dbReference type="InterPro" id="IPR004358">
    <property type="entry name" value="Sig_transdc_His_kin-like_C"/>
</dbReference>
<dbReference type="SMART" id="SM00086">
    <property type="entry name" value="PAC"/>
    <property type="match status" value="1"/>
</dbReference>
<evidence type="ECO:0000256" key="3">
    <source>
        <dbReference type="ARBA" id="ARBA00022553"/>
    </source>
</evidence>
<evidence type="ECO:0000256" key="6">
    <source>
        <dbReference type="ARBA" id="ARBA00022777"/>
    </source>
</evidence>
<keyword evidence="5" id="KW-0547">Nucleotide-binding</keyword>
<dbReference type="CDD" id="cd00130">
    <property type="entry name" value="PAS"/>
    <property type="match status" value="1"/>
</dbReference>
<dbReference type="PRINTS" id="PR00344">
    <property type="entry name" value="BCTRLSENSOR"/>
</dbReference>
<dbReference type="SMART" id="SM00091">
    <property type="entry name" value="PAS"/>
    <property type="match status" value="1"/>
</dbReference>
<evidence type="ECO:0000259" key="12">
    <source>
        <dbReference type="PROSITE" id="PS50112"/>
    </source>
</evidence>
<feature type="compositionally biased region" description="Basic residues" evidence="9">
    <location>
        <begin position="1"/>
        <end position="37"/>
    </location>
</feature>
<dbReference type="EC" id="2.7.13.3" evidence="2"/>
<dbReference type="PANTHER" id="PTHR43065">
    <property type="entry name" value="SENSOR HISTIDINE KINASE"/>
    <property type="match status" value="1"/>
</dbReference>
<evidence type="ECO:0000256" key="7">
    <source>
        <dbReference type="ARBA" id="ARBA00022840"/>
    </source>
</evidence>
<dbReference type="Pfam" id="PF02518">
    <property type="entry name" value="HATPase_c"/>
    <property type="match status" value="1"/>
</dbReference>
<dbReference type="GO" id="GO:0000155">
    <property type="term" value="F:phosphorelay sensor kinase activity"/>
    <property type="evidence" value="ECO:0007669"/>
    <property type="project" value="InterPro"/>
</dbReference>
<dbReference type="InterPro" id="IPR000595">
    <property type="entry name" value="cNMP-bd_dom"/>
</dbReference>
<dbReference type="STRING" id="290397.Adeh_4312"/>
<dbReference type="SUPFAM" id="SSF55874">
    <property type="entry name" value="ATPase domain of HSP90 chaperone/DNA topoisomerase II/histidine kinase"/>
    <property type="match status" value="1"/>
</dbReference>
<keyword evidence="4 14" id="KW-0808">Transferase</keyword>
<feature type="domain" description="Cyclic nucleotide-binding" evidence="10">
    <location>
        <begin position="242"/>
        <end position="274"/>
    </location>
</feature>
<feature type="domain" description="PAC" evidence="13">
    <location>
        <begin position="281"/>
        <end position="333"/>
    </location>
</feature>
<keyword evidence="7" id="KW-0067">ATP-binding</keyword>
<dbReference type="InterPro" id="IPR029016">
    <property type="entry name" value="GAF-like_dom_sf"/>
</dbReference>
<feature type="region of interest" description="Disordered" evidence="9">
    <location>
        <begin position="555"/>
        <end position="591"/>
    </location>
</feature>
<evidence type="ECO:0000256" key="1">
    <source>
        <dbReference type="ARBA" id="ARBA00000085"/>
    </source>
</evidence>
<proteinExistence type="predicted"/>
<evidence type="ECO:0000313" key="14">
    <source>
        <dbReference type="EMBL" id="ABC84075.1"/>
    </source>
</evidence>
<dbReference type="GO" id="GO:0006355">
    <property type="term" value="P:regulation of DNA-templated transcription"/>
    <property type="evidence" value="ECO:0007669"/>
    <property type="project" value="InterPro"/>
</dbReference>
<organism evidence="14 15">
    <name type="scientific">Anaeromyxobacter dehalogenans (strain 2CP-C)</name>
    <dbReference type="NCBI Taxonomy" id="290397"/>
    <lineage>
        <taxon>Bacteria</taxon>
        <taxon>Pseudomonadati</taxon>
        <taxon>Myxococcota</taxon>
        <taxon>Myxococcia</taxon>
        <taxon>Myxococcales</taxon>
        <taxon>Cystobacterineae</taxon>
        <taxon>Anaeromyxobacteraceae</taxon>
        <taxon>Anaeromyxobacter</taxon>
    </lineage>
</organism>
<reference evidence="14" key="1">
    <citation type="submission" date="2006-01" db="EMBL/GenBank/DDBJ databases">
        <title>Complete sequence of Anaeromyxobacter dehalogenans 2CP-C.</title>
        <authorList>
            <consortium name="US DOE Joint Genome Institute"/>
            <person name="Copeland A."/>
            <person name="Lucas S."/>
            <person name="Lapidus A."/>
            <person name="Barry K."/>
            <person name="Detter J.C."/>
            <person name="Glavina T."/>
            <person name="Hammon N."/>
            <person name="Israni S."/>
            <person name="Pitluck S."/>
            <person name="Brettin T."/>
            <person name="Bruce D."/>
            <person name="Han C."/>
            <person name="Tapia R."/>
            <person name="Gilna P."/>
            <person name="Kiss H."/>
            <person name="Schmutz J."/>
            <person name="Larimer F."/>
            <person name="Land M."/>
            <person name="Kyrpides N."/>
            <person name="Anderson I."/>
            <person name="Sanford R.A."/>
            <person name="Ritalahti K.M."/>
            <person name="Thomas H.S."/>
            <person name="Kirby J.R."/>
            <person name="Zhulin I.B."/>
            <person name="Loeffler F.E."/>
            <person name="Richardson P."/>
        </authorList>
    </citation>
    <scope>NUCLEOTIDE SEQUENCE</scope>
    <source>
        <strain evidence="14">2CP-C</strain>
    </source>
</reference>
<dbReference type="Pfam" id="PF00989">
    <property type="entry name" value="PAS"/>
    <property type="match status" value="1"/>
</dbReference>
<sequence length="591" mass="62290">MAGTRRRPGRKAAKRTRAPGARPKPRPRPKPGRRRRPPPPPVAPDPSDAVLLTLSRELAEARAEDQISGALARALDAVFPGRAFSIRLVDPRTLALTTFYASGRLRPDRPGRLVLARDAVEEAGLSAAALAAGGVRVVEREEPLFEGYEEATSVPLAVSGALYGVLSLEYAPGGPGVPAEDRPLLRRVAGHAALGVRNVRSIDELTYLKTYLEELIEHANALIWAVDRDRSVIVWNAALAKLSGLAAGEVLGGEALLRAPDDERPRLAAVLARSLGGERVDGVETRLLRRDGGEVRVAVNTAPIAGASGEVEGVILIGQDLTLLRSMQAAAEHAERLAAIGRLVAGVVHELNNPLTAVTMYSDVLLERFTARGQDPADVEKLRAIKDAGQRIQRLARDLVTYARPTGARTEAVDLVPAVDEAGRMAKPALKEAGAALVRDGGDGPYVVEGNRPSLVQVVLALVTNAAQAVPPGGEVRVGLAREEGEVVLTVADEGAGMPPEVAARAFEPFFTTRAGVGIGLGLPIVQGIVERHGGSVSLTTAAGRGTTVTVRLPARAATPTELRPVGPADARQRPPGDTPTHPRLPRPPRG</sequence>
<dbReference type="InterPro" id="IPR013767">
    <property type="entry name" value="PAS_fold"/>
</dbReference>
<dbReference type="PROSITE" id="PS50113">
    <property type="entry name" value="PAC"/>
    <property type="match status" value="1"/>
</dbReference>
<protein>
    <recommendedName>
        <fullName evidence="2">histidine kinase</fullName>
        <ecNumber evidence="2">2.7.13.3</ecNumber>
    </recommendedName>
</protein>
<dbReference type="NCBIfam" id="TIGR00229">
    <property type="entry name" value="sensory_box"/>
    <property type="match status" value="1"/>
</dbReference>
<dbReference type="EMBL" id="CP000251">
    <property type="protein sequence ID" value="ABC84075.1"/>
    <property type="molecule type" value="Genomic_DNA"/>
</dbReference>
<evidence type="ECO:0000259" key="11">
    <source>
        <dbReference type="PROSITE" id="PS50109"/>
    </source>
</evidence>
<dbReference type="PANTHER" id="PTHR43065:SF10">
    <property type="entry name" value="PEROXIDE STRESS-ACTIVATED HISTIDINE KINASE MAK3"/>
    <property type="match status" value="1"/>
</dbReference>
<dbReference type="InterPro" id="IPR003594">
    <property type="entry name" value="HATPase_dom"/>
</dbReference>
<keyword evidence="3" id="KW-0597">Phosphoprotein</keyword>
<dbReference type="Gene3D" id="3.30.450.20">
    <property type="entry name" value="PAS domain"/>
    <property type="match status" value="1"/>
</dbReference>
<evidence type="ECO:0000256" key="8">
    <source>
        <dbReference type="ARBA" id="ARBA00023012"/>
    </source>
</evidence>
<accession>Q2IHL4</accession>
<evidence type="ECO:0000256" key="4">
    <source>
        <dbReference type="ARBA" id="ARBA00022679"/>
    </source>
</evidence>
<evidence type="ECO:0000256" key="9">
    <source>
        <dbReference type="SAM" id="MobiDB-lite"/>
    </source>
</evidence>
<dbReference type="SUPFAM" id="SSF47384">
    <property type="entry name" value="Homodimeric domain of signal transducing histidine kinase"/>
    <property type="match status" value="1"/>
</dbReference>
<feature type="region of interest" description="Disordered" evidence="9">
    <location>
        <begin position="1"/>
        <end position="48"/>
    </location>
</feature>